<dbReference type="RefSeq" id="WP_013429629.1">
    <property type="nucleotide sequence ID" value="NC_014720.1"/>
</dbReference>
<evidence type="ECO:0000256" key="1">
    <source>
        <dbReference type="ARBA" id="ARBA00004071"/>
    </source>
</evidence>
<keyword evidence="10" id="KW-1185">Reference proteome</keyword>
<dbReference type="PATRIC" id="fig|632348.3.peg.627"/>
<evidence type="ECO:0000313" key="10">
    <source>
        <dbReference type="Proteomes" id="UP000006835"/>
    </source>
</evidence>
<accession>E4SEJ2</accession>
<reference evidence="9 10" key="2">
    <citation type="journal article" date="2011" name="J. Bacteriol.">
        <title>Complete genome sequences for the anaerobic, extremely thermophilic plant biomass-degrading bacteria Caldicellulosiruptor hydrothermalis, Caldicellulosiruptor kristjanssonii, Caldicellulosiruptor kronotskyensis, Caldicellulosiruptor owensenis, and Caldicellulosiruptor lactoaceticus.</title>
        <authorList>
            <person name="Blumer-Schuette S.E."/>
            <person name="Ozdemir I."/>
            <person name="Mistry D."/>
            <person name="Lucas S."/>
            <person name="Lapidus A."/>
            <person name="Cheng J.F."/>
            <person name="Goodwin L.A."/>
            <person name="Pitluck S."/>
            <person name="Land M.L."/>
            <person name="Hauser L.J."/>
            <person name="Woyke T."/>
            <person name="Mikhailova N."/>
            <person name="Pati A."/>
            <person name="Kyrpides N.C."/>
            <person name="Ivanova N."/>
            <person name="Detter J.C."/>
            <person name="Walston-Davenport K."/>
            <person name="Han S."/>
            <person name="Adams M.W."/>
            <person name="Kelly R.M."/>
        </authorList>
    </citation>
    <scope>NUCLEOTIDE SEQUENCE [LARGE SCALE GENOMIC DNA]</scope>
    <source>
        <strain evidence="10">DSM 18902 / VKM B-2412 / 2002</strain>
    </source>
</reference>
<dbReference type="PANTHER" id="PTHR10030:SF37">
    <property type="entry name" value="ALPHA-L-FUCOSIDASE-RELATED"/>
    <property type="match status" value="1"/>
</dbReference>
<proteinExistence type="inferred from homology"/>
<dbReference type="InterPro" id="IPR016286">
    <property type="entry name" value="FUC_metazoa-typ"/>
</dbReference>
<dbReference type="Gene3D" id="2.60.40.1180">
    <property type="entry name" value="Golgi alpha-mannosidase II"/>
    <property type="match status" value="1"/>
</dbReference>
<feature type="domain" description="Glycoside hydrolase family 29 N-terminal" evidence="7">
    <location>
        <begin position="7"/>
        <end position="375"/>
    </location>
</feature>
<comment type="function">
    <text evidence="1">Alpha-L-fucosidase is responsible for hydrolyzing the alpha-1,6-linked fucose joined to the reducing-end N-acetylglucosamine of the carbohydrate moieties of glycoproteins.</text>
</comment>
<evidence type="ECO:0000256" key="5">
    <source>
        <dbReference type="ARBA" id="ARBA00022801"/>
    </source>
</evidence>
<dbReference type="InterPro" id="IPR057739">
    <property type="entry name" value="Glyco_hydro_29_N"/>
</dbReference>
<reference key="1">
    <citation type="submission" date="2010-11" db="EMBL/GenBank/DDBJ databases">
        <title>Complete sequence of Caldicellulosiruptor kronotskyensis 2002.</title>
        <authorList>
            <consortium name="US DOE Joint Genome Institute"/>
            <person name="Lucas S."/>
            <person name="Copeland A."/>
            <person name="Lapidus A."/>
            <person name="Cheng J.-F."/>
            <person name="Bruce D."/>
            <person name="Goodwin L."/>
            <person name="Pitluck S."/>
            <person name="Davenport K."/>
            <person name="Detter J.C."/>
            <person name="Han C."/>
            <person name="Tapia R."/>
            <person name="Land M."/>
            <person name="Hauser L."/>
            <person name="Jeffries C."/>
            <person name="Kyrpides N."/>
            <person name="Ivanova N."/>
            <person name="Mikhailova N."/>
            <person name="Blumer-Schuette S.E."/>
            <person name="Kelly R.M."/>
            <person name="Woyke T."/>
        </authorList>
    </citation>
    <scope>NUCLEOTIDE SEQUENCE</scope>
    <source>
        <strain>2002</strain>
    </source>
</reference>
<dbReference type="KEGG" id="ckn:Calkro_0585"/>
<dbReference type="EC" id="3.2.1.51" evidence="3"/>
<evidence type="ECO:0000256" key="2">
    <source>
        <dbReference type="ARBA" id="ARBA00007951"/>
    </source>
</evidence>
<feature type="domain" description="Alpha-L-fucosidase C-terminal" evidence="8">
    <location>
        <begin position="406"/>
        <end position="472"/>
    </location>
</feature>
<dbReference type="OrthoDB" id="107551at2"/>
<dbReference type="InterPro" id="IPR031919">
    <property type="entry name" value="Fucosidase_C"/>
</dbReference>
<dbReference type="GO" id="GO:0016139">
    <property type="term" value="P:glycoside catabolic process"/>
    <property type="evidence" value="ECO:0007669"/>
    <property type="project" value="TreeGrafter"/>
</dbReference>
<dbReference type="GO" id="GO:0006004">
    <property type="term" value="P:fucose metabolic process"/>
    <property type="evidence" value="ECO:0007669"/>
    <property type="project" value="InterPro"/>
</dbReference>
<dbReference type="GO" id="GO:0004560">
    <property type="term" value="F:alpha-L-fucosidase activity"/>
    <property type="evidence" value="ECO:0007669"/>
    <property type="project" value="UniProtKB-EC"/>
</dbReference>
<dbReference type="InterPro" id="IPR013780">
    <property type="entry name" value="Glyco_hydro_b"/>
</dbReference>
<dbReference type="HOGENOM" id="CLU_002934_6_1_9"/>
<evidence type="ECO:0000256" key="4">
    <source>
        <dbReference type="ARBA" id="ARBA00022729"/>
    </source>
</evidence>
<dbReference type="SUPFAM" id="SSF51445">
    <property type="entry name" value="(Trans)glycosidases"/>
    <property type="match status" value="1"/>
</dbReference>
<dbReference type="Gene3D" id="3.20.20.80">
    <property type="entry name" value="Glycosidases"/>
    <property type="match status" value="1"/>
</dbReference>
<keyword evidence="6 9" id="KW-0326">Glycosidase</keyword>
<evidence type="ECO:0000256" key="6">
    <source>
        <dbReference type="ARBA" id="ARBA00023295"/>
    </source>
</evidence>
<evidence type="ECO:0000259" key="7">
    <source>
        <dbReference type="Pfam" id="PF01120"/>
    </source>
</evidence>
<evidence type="ECO:0000256" key="3">
    <source>
        <dbReference type="ARBA" id="ARBA00012662"/>
    </source>
</evidence>
<dbReference type="Pfam" id="PF16757">
    <property type="entry name" value="Fucosidase_C"/>
    <property type="match status" value="1"/>
</dbReference>
<dbReference type="GO" id="GO:0005764">
    <property type="term" value="C:lysosome"/>
    <property type="evidence" value="ECO:0007669"/>
    <property type="project" value="TreeGrafter"/>
</dbReference>
<name>E4SEJ2_CALK2</name>
<comment type="similarity">
    <text evidence="2">Belongs to the glycosyl hydrolase 29 family.</text>
</comment>
<gene>
    <name evidence="9" type="ordered locus">Calkro_0585</name>
</gene>
<dbReference type="PANTHER" id="PTHR10030">
    <property type="entry name" value="ALPHA-L-FUCOSIDASE"/>
    <property type="match status" value="1"/>
</dbReference>
<dbReference type="InterPro" id="IPR000933">
    <property type="entry name" value="Glyco_hydro_29"/>
</dbReference>
<sequence length="488" mass="56919">MDEYFKTIQKGPFEATWESLRQFKCPQWFLDAKFGIWAHWGPQSVPMYGDWYARNIYREGEPQYYYHWRKYGHPSKVGYKDIVQMWKAERFNPEELIDLYIKAGAKYFVAQAVHHDNFDNWNSRYHRWNAVNMGPKKDIVGMWCRAARERGLPFGVSEHLAASFSWFAPSKGHDTKGPYKGVPYDGNDPAYEDFYHANKEEYELEKKHGKIVNWYSPNPEWHKKWFLRIKDLIDQYEPDLLYSDGGVPFGEVGLHIVAHLYNTSAKNHSGINQAVYTQKDTRPEVYTVGVLDIERGAAEDILSHPWQTDTCLGGWFYDVRAVYKTPQQVIEMLIDIVSKGGNLLLNIPQKPDGTLDDECLYILDEIAKWMRVNGEGIYATRPWIRYGEGPTKGQGGAFQEKKLEWTQEDFRFTQKDGKIFAFQMKYPGDHKAIIKSLGLSSGIFVKKIKLLGFEDELEFDQLENALVIKLPEKWYDTGYPHCFCIEQN</sequence>
<dbReference type="EMBL" id="CP002330">
    <property type="protein sequence ID" value="ADQ45479.1"/>
    <property type="molecule type" value="Genomic_DNA"/>
</dbReference>
<dbReference type="PIRSF" id="PIRSF001092">
    <property type="entry name" value="Alpha-L-fucosidase"/>
    <property type="match status" value="1"/>
</dbReference>
<dbReference type="CAZy" id="GH29">
    <property type="family name" value="Glycoside Hydrolase Family 29"/>
</dbReference>
<organism evidence="9 10">
    <name type="scientific">Caldicellulosiruptor kronotskyensis (strain DSM 18902 / VKM B-2412 / 2002)</name>
    <dbReference type="NCBI Taxonomy" id="632348"/>
    <lineage>
        <taxon>Bacteria</taxon>
        <taxon>Bacillati</taxon>
        <taxon>Bacillota</taxon>
        <taxon>Bacillota incertae sedis</taxon>
        <taxon>Caldicellulosiruptorales</taxon>
        <taxon>Caldicellulosiruptoraceae</taxon>
        <taxon>Caldicellulosiruptor</taxon>
    </lineage>
</organism>
<dbReference type="Proteomes" id="UP000006835">
    <property type="component" value="Chromosome"/>
</dbReference>
<dbReference type="SMART" id="SM00812">
    <property type="entry name" value="Alpha_L_fucos"/>
    <property type="match status" value="1"/>
</dbReference>
<protein>
    <recommendedName>
        <fullName evidence="3">alpha-L-fucosidase</fullName>
        <ecNumber evidence="3">3.2.1.51</ecNumber>
    </recommendedName>
</protein>
<keyword evidence="4" id="KW-0732">Signal</keyword>
<dbReference type="AlphaFoldDB" id="E4SEJ2"/>
<evidence type="ECO:0000313" key="9">
    <source>
        <dbReference type="EMBL" id="ADQ45479.1"/>
    </source>
</evidence>
<dbReference type="Pfam" id="PF01120">
    <property type="entry name" value="Alpha_L_fucos"/>
    <property type="match status" value="1"/>
</dbReference>
<keyword evidence="5 9" id="KW-0378">Hydrolase</keyword>
<dbReference type="InterPro" id="IPR017853">
    <property type="entry name" value="GH"/>
</dbReference>
<evidence type="ECO:0000259" key="8">
    <source>
        <dbReference type="Pfam" id="PF16757"/>
    </source>
</evidence>